<evidence type="ECO:0000256" key="6">
    <source>
        <dbReference type="ARBA" id="ARBA00022989"/>
    </source>
</evidence>
<keyword evidence="2 9" id="KW-0813">Transport</keyword>
<evidence type="ECO:0000256" key="10">
    <source>
        <dbReference type="SAM" id="MobiDB-lite"/>
    </source>
</evidence>
<evidence type="ECO:0000256" key="2">
    <source>
        <dbReference type="ARBA" id="ARBA00022448"/>
    </source>
</evidence>
<evidence type="ECO:0000256" key="9">
    <source>
        <dbReference type="HAMAP-Rule" id="MF_00236"/>
    </source>
</evidence>
<reference evidence="11 12" key="1">
    <citation type="submission" date="2020-06" db="EMBL/GenBank/DDBJ databases">
        <title>Whole-genome sequence of Allochromatium humboldtianum DSM 21881, type strain.</title>
        <authorList>
            <person name="Kyndt J.A."/>
            <person name="Meyer T.E."/>
        </authorList>
    </citation>
    <scope>NUCLEOTIDE SEQUENCE [LARGE SCALE GENOMIC DNA]</scope>
    <source>
        <strain evidence="11 12">DSM 21881</strain>
    </source>
</reference>
<comment type="caution">
    <text evidence="11">The sequence shown here is derived from an EMBL/GenBank/DDBJ whole genome shotgun (WGS) entry which is preliminary data.</text>
</comment>
<keyword evidence="5 9" id="KW-0653">Protein transport</keyword>
<dbReference type="EMBL" id="JABZEO010000006">
    <property type="protein sequence ID" value="NVZ09820.1"/>
    <property type="molecule type" value="Genomic_DNA"/>
</dbReference>
<evidence type="ECO:0000313" key="11">
    <source>
        <dbReference type="EMBL" id="NVZ09820.1"/>
    </source>
</evidence>
<protein>
    <recommendedName>
        <fullName evidence="9">Sec-independent protein translocase protein TatA</fullName>
    </recommendedName>
</protein>
<dbReference type="AlphaFoldDB" id="A0A850RFW0"/>
<dbReference type="RefSeq" id="WP_176976567.1">
    <property type="nucleotide sequence ID" value="NZ_JABZEO010000006.1"/>
</dbReference>
<evidence type="ECO:0000256" key="7">
    <source>
        <dbReference type="ARBA" id="ARBA00023010"/>
    </source>
</evidence>
<dbReference type="InterPro" id="IPR003369">
    <property type="entry name" value="TatA/B/E"/>
</dbReference>
<comment type="subcellular location">
    <subcellularLocation>
        <location evidence="1 9">Cell membrane</location>
        <topology evidence="1 9">Single-pass membrane protein</topology>
    </subcellularLocation>
</comment>
<keyword evidence="8 9" id="KW-0472">Membrane</keyword>
<feature type="region of interest" description="Disordered" evidence="10">
    <location>
        <begin position="38"/>
        <end position="91"/>
    </location>
</feature>
<dbReference type="Pfam" id="PF02416">
    <property type="entry name" value="TatA_B_E"/>
    <property type="match status" value="1"/>
</dbReference>
<dbReference type="HAMAP" id="MF_00236">
    <property type="entry name" value="TatA_E"/>
    <property type="match status" value="1"/>
</dbReference>
<evidence type="ECO:0000256" key="5">
    <source>
        <dbReference type="ARBA" id="ARBA00022927"/>
    </source>
</evidence>
<dbReference type="GO" id="GO:0033281">
    <property type="term" value="C:TAT protein transport complex"/>
    <property type="evidence" value="ECO:0007669"/>
    <property type="project" value="UniProtKB-UniRule"/>
</dbReference>
<accession>A0A850RFW0</accession>
<evidence type="ECO:0000256" key="1">
    <source>
        <dbReference type="ARBA" id="ARBA00004162"/>
    </source>
</evidence>
<keyword evidence="7 9" id="KW-0811">Translocation</keyword>
<dbReference type="InterPro" id="IPR006312">
    <property type="entry name" value="TatA/E"/>
</dbReference>
<dbReference type="NCBIfam" id="TIGR01411">
    <property type="entry name" value="tatAE"/>
    <property type="match status" value="1"/>
</dbReference>
<keyword evidence="3 9" id="KW-1003">Cell membrane</keyword>
<evidence type="ECO:0000256" key="8">
    <source>
        <dbReference type="ARBA" id="ARBA00023136"/>
    </source>
</evidence>
<evidence type="ECO:0000256" key="3">
    <source>
        <dbReference type="ARBA" id="ARBA00022475"/>
    </source>
</evidence>
<sequence length="91" mass="9779">MGVGGISIWQLLIILVIVVLLFGTKRLKNIGSDLGEAIRGFRSSMSNSDKSDEDDTGARENGAIGQPNDARPTDSTAQTRQSDTTANRDRT</sequence>
<name>A0A850RFW0_9GAMM</name>
<proteinExistence type="inferred from homology"/>
<dbReference type="Gene3D" id="1.20.5.3310">
    <property type="match status" value="1"/>
</dbReference>
<dbReference type="PANTHER" id="PTHR42982">
    <property type="entry name" value="SEC-INDEPENDENT PROTEIN TRANSLOCASE PROTEIN TATA"/>
    <property type="match status" value="1"/>
</dbReference>
<dbReference type="PANTHER" id="PTHR42982:SF1">
    <property type="entry name" value="SEC-INDEPENDENT PROTEIN TRANSLOCASE PROTEIN TATA"/>
    <property type="match status" value="1"/>
</dbReference>
<keyword evidence="4 9" id="KW-0812">Transmembrane</keyword>
<dbReference type="Proteomes" id="UP000592294">
    <property type="component" value="Unassembled WGS sequence"/>
</dbReference>
<feature type="compositionally biased region" description="Polar residues" evidence="10">
    <location>
        <begin position="73"/>
        <end position="85"/>
    </location>
</feature>
<keyword evidence="6 9" id="KW-1133">Transmembrane helix</keyword>
<dbReference type="GO" id="GO:0008320">
    <property type="term" value="F:protein transmembrane transporter activity"/>
    <property type="evidence" value="ECO:0007669"/>
    <property type="project" value="UniProtKB-UniRule"/>
</dbReference>
<keyword evidence="12" id="KW-1185">Reference proteome</keyword>
<feature type="transmembrane region" description="Helical" evidence="9">
    <location>
        <begin position="6"/>
        <end position="24"/>
    </location>
</feature>
<comment type="function">
    <text evidence="9">Part of the twin-arginine translocation (Tat) system that transports large folded proteins containing a characteristic twin-arginine motif in their signal peptide across membranes. TatA could form the protein-conducting channel of the Tat system.</text>
</comment>
<comment type="similarity">
    <text evidence="9">Belongs to the TatA/E family.</text>
</comment>
<gene>
    <name evidence="9 11" type="primary">tatA</name>
    <name evidence="11" type="ORF">HW932_11160</name>
</gene>
<evidence type="ECO:0000256" key="4">
    <source>
        <dbReference type="ARBA" id="ARBA00022692"/>
    </source>
</evidence>
<comment type="subunit">
    <text evidence="9">The Tat system comprises two distinct complexes: a TatABC complex, containing multiple copies of TatA, TatB and TatC subunits, and a separate TatA complex, containing only TatA subunits. Substrates initially bind to the TatABC complex, which probably triggers association of the separate TatA complex to form the active translocon.</text>
</comment>
<evidence type="ECO:0000313" key="12">
    <source>
        <dbReference type="Proteomes" id="UP000592294"/>
    </source>
</evidence>
<dbReference type="GO" id="GO:0043953">
    <property type="term" value="P:protein transport by the Tat complex"/>
    <property type="evidence" value="ECO:0007669"/>
    <property type="project" value="UniProtKB-UniRule"/>
</dbReference>
<organism evidence="11 12">
    <name type="scientific">Allochromatium humboldtianum</name>
    <dbReference type="NCBI Taxonomy" id="504901"/>
    <lineage>
        <taxon>Bacteria</taxon>
        <taxon>Pseudomonadati</taxon>
        <taxon>Pseudomonadota</taxon>
        <taxon>Gammaproteobacteria</taxon>
        <taxon>Chromatiales</taxon>
        <taxon>Chromatiaceae</taxon>
        <taxon>Allochromatium</taxon>
    </lineage>
</organism>